<dbReference type="Pfam" id="PF13193">
    <property type="entry name" value="AMP-binding_C"/>
    <property type="match status" value="1"/>
</dbReference>
<dbReference type="VEuPathDB" id="FungiDB:ASPACDRAFT_1889645"/>
<dbReference type="InterPro" id="IPR000873">
    <property type="entry name" value="AMP-dep_synth/lig_dom"/>
</dbReference>
<dbReference type="InterPro" id="IPR013120">
    <property type="entry name" value="FAR_NAD-bd"/>
</dbReference>
<dbReference type="Gene3D" id="1.10.1200.10">
    <property type="entry name" value="ACP-like"/>
    <property type="match status" value="1"/>
</dbReference>
<feature type="region of interest" description="Disordered" evidence="4">
    <location>
        <begin position="497"/>
        <end position="523"/>
    </location>
</feature>
<dbReference type="PANTHER" id="PTHR44845">
    <property type="entry name" value="CARRIER DOMAIN-CONTAINING PROTEIN"/>
    <property type="match status" value="1"/>
</dbReference>
<evidence type="ECO:0000256" key="4">
    <source>
        <dbReference type="SAM" id="MobiDB-lite"/>
    </source>
</evidence>
<dbReference type="Gene3D" id="2.30.38.10">
    <property type="entry name" value="Luciferase, Domain 3"/>
    <property type="match status" value="1"/>
</dbReference>
<dbReference type="EMBL" id="KV878980">
    <property type="protein sequence ID" value="OJJ98468.1"/>
    <property type="molecule type" value="Genomic_DNA"/>
</dbReference>
<evidence type="ECO:0000313" key="7">
    <source>
        <dbReference type="Proteomes" id="UP000184546"/>
    </source>
</evidence>
<dbReference type="Pfam" id="PF07993">
    <property type="entry name" value="NAD_binding_4"/>
    <property type="match status" value="1"/>
</dbReference>
<dbReference type="InterPro" id="IPR036291">
    <property type="entry name" value="NAD(P)-bd_dom_sf"/>
</dbReference>
<sequence>MERIIYDHAQENPDAVAVEDEQVSLTYAELLGEAGHMSCELGDLDLDEPVGIVLGPGINQVVAQLAVRLAGGTCVPLEPSIPEQRIKDLLEDIEVKTILIEEDSSLNWPDRKLIQFPKVTGGRTLDEKLPKGFKDPSKRSHILFTSGSTGKPKPVQIQAEAILHLANKTPTTPLLKSDRVAEFNNPGFDLSLYEIWVTLISGATVVAIPRDSAISAGALAEMVSKHQLTVMIITTALFTITSTQDPTAFSSLRHVITAGDVANVRAMKDVLQKGAPEHLWNAYGPTECATLATMQEVTLEETGRDRIGIGKAVGNLELVLLDEDQQPVHESGKQGEIHLGGPQLTPGYLNREEHNEERFVDMSREDLGLGEGTVRLYKTGDLAEWRENSDCLDFVGRADSQVKHEGFRVELGEIERALMSHDAVHSAVLIHQPPLAEEEGHALVAFVSAKDLDEESLMDYARERLPHYMVPNAIEFLSDFPLTPNGKVDRKALTQQRLDASREKQKEDKAESTVPNGEAPHDRAGKLRRLWTNLLHLSEEVSDDDDFFALGASSLQAASLISQIRQEFDVQVSMHDLHGHSQFNQMLDLIQPSEPRHSKAPDDTRVWKQDVLLVDDIDMVPQWEAEGEGRVFITGVTGFVGAHLLSNLMQRPGVRQIACLARSRNDMSAWARVQQALERYDVWPDKLEFTQKILVLEGDLTDWHLGLGQEKFTWLSNWASVVFHLGAKVNFCESYREHRTTNVVGTRNILHLAAAGRRKSFHYVSSIDVWGPTGNILGTEEIYEDDPLQPHIQGLRYDLGYAQSQWTAEAMVRRMRDRGLPVAIYRPGFVVGHSQTGAMNPDDFVARLLVGSIKVGAFPRVVDQRLEYVTVDYVVDAMMAIATRNENLGRSYSLLSPDVSKSVTVEQTCDVLKEAGYPLDLLDFEQWVERVTHSDADGLLTPLMPLFQERVLGQLTRWEASQYSPVYRCDNALKALSDNPEIKFQPFDAHLLKRFISFWDRKGFHHV</sequence>
<evidence type="ECO:0000259" key="5">
    <source>
        <dbReference type="PROSITE" id="PS50075"/>
    </source>
</evidence>
<proteinExistence type="inferred from homology"/>
<dbReference type="PANTHER" id="PTHR44845:SF6">
    <property type="entry name" value="BETA-ALANINE-ACTIVATING ENZYME"/>
    <property type="match status" value="1"/>
</dbReference>
<dbReference type="NCBIfam" id="TIGR01746">
    <property type="entry name" value="Thioester-redct"/>
    <property type="match status" value="1"/>
</dbReference>
<evidence type="ECO:0000256" key="2">
    <source>
        <dbReference type="ARBA" id="ARBA00022553"/>
    </source>
</evidence>
<dbReference type="SUPFAM" id="SSF47336">
    <property type="entry name" value="ACP-like"/>
    <property type="match status" value="1"/>
</dbReference>
<dbReference type="Gene3D" id="3.40.50.720">
    <property type="entry name" value="NAD(P)-binding Rossmann-like Domain"/>
    <property type="match status" value="1"/>
</dbReference>
<evidence type="ECO:0000256" key="3">
    <source>
        <dbReference type="ARBA" id="ARBA00029454"/>
    </source>
</evidence>
<dbReference type="OrthoDB" id="408177at2759"/>
<dbReference type="Gene3D" id="3.30.300.30">
    <property type="match status" value="1"/>
</dbReference>
<dbReference type="RefSeq" id="XP_020054808.1">
    <property type="nucleotide sequence ID" value="XM_020198539.1"/>
</dbReference>
<dbReference type="Pfam" id="PF00550">
    <property type="entry name" value="PP-binding"/>
    <property type="match status" value="1"/>
</dbReference>
<keyword evidence="1" id="KW-0596">Phosphopantetheine</keyword>
<dbReference type="InterPro" id="IPR020845">
    <property type="entry name" value="AMP-binding_CS"/>
</dbReference>
<dbReference type="InterPro" id="IPR009081">
    <property type="entry name" value="PP-bd_ACP"/>
</dbReference>
<dbReference type="STRING" id="690307.A0A1L9WQT4"/>
<keyword evidence="2" id="KW-0597">Phosphoprotein</keyword>
<dbReference type="SUPFAM" id="SSF56801">
    <property type="entry name" value="Acetyl-CoA synthetase-like"/>
    <property type="match status" value="1"/>
</dbReference>
<dbReference type="PROSITE" id="PS00455">
    <property type="entry name" value="AMP_BINDING"/>
    <property type="match status" value="1"/>
</dbReference>
<dbReference type="AlphaFoldDB" id="A0A1L9WQT4"/>
<reference evidence="7" key="1">
    <citation type="journal article" date="2017" name="Genome Biol.">
        <title>Comparative genomics reveals high biological diversity and specific adaptations in the industrially and medically important fungal genus Aspergillus.</title>
        <authorList>
            <person name="de Vries R.P."/>
            <person name="Riley R."/>
            <person name="Wiebenga A."/>
            <person name="Aguilar-Osorio G."/>
            <person name="Amillis S."/>
            <person name="Uchima C.A."/>
            <person name="Anderluh G."/>
            <person name="Asadollahi M."/>
            <person name="Askin M."/>
            <person name="Barry K."/>
            <person name="Battaglia E."/>
            <person name="Bayram O."/>
            <person name="Benocci T."/>
            <person name="Braus-Stromeyer S.A."/>
            <person name="Caldana C."/>
            <person name="Canovas D."/>
            <person name="Cerqueira G.C."/>
            <person name="Chen F."/>
            <person name="Chen W."/>
            <person name="Choi C."/>
            <person name="Clum A."/>
            <person name="Dos Santos R.A."/>
            <person name="Damasio A.R."/>
            <person name="Diallinas G."/>
            <person name="Emri T."/>
            <person name="Fekete E."/>
            <person name="Flipphi M."/>
            <person name="Freyberg S."/>
            <person name="Gallo A."/>
            <person name="Gournas C."/>
            <person name="Habgood R."/>
            <person name="Hainaut M."/>
            <person name="Harispe M.L."/>
            <person name="Henrissat B."/>
            <person name="Hilden K.S."/>
            <person name="Hope R."/>
            <person name="Hossain A."/>
            <person name="Karabika E."/>
            <person name="Karaffa L."/>
            <person name="Karanyi Z."/>
            <person name="Krasevec N."/>
            <person name="Kuo A."/>
            <person name="Kusch H."/>
            <person name="LaButti K."/>
            <person name="Lagendijk E.L."/>
            <person name="Lapidus A."/>
            <person name="Levasseur A."/>
            <person name="Lindquist E."/>
            <person name="Lipzen A."/>
            <person name="Logrieco A.F."/>
            <person name="MacCabe A."/>
            <person name="Maekelae M.R."/>
            <person name="Malavazi I."/>
            <person name="Melin P."/>
            <person name="Meyer V."/>
            <person name="Mielnichuk N."/>
            <person name="Miskei M."/>
            <person name="Molnar A.P."/>
            <person name="Mule G."/>
            <person name="Ngan C.Y."/>
            <person name="Orejas M."/>
            <person name="Orosz E."/>
            <person name="Ouedraogo J.P."/>
            <person name="Overkamp K.M."/>
            <person name="Park H.-S."/>
            <person name="Perrone G."/>
            <person name="Piumi F."/>
            <person name="Punt P.J."/>
            <person name="Ram A.F."/>
            <person name="Ramon A."/>
            <person name="Rauscher S."/>
            <person name="Record E."/>
            <person name="Riano-Pachon D.M."/>
            <person name="Robert V."/>
            <person name="Roehrig J."/>
            <person name="Ruller R."/>
            <person name="Salamov A."/>
            <person name="Salih N.S."/>
            <person name="Samson R.A."/>
            <person name="Sandor E."/>
            <person name="Sanguinetti M."/>
            <person name="Schuetze T."/>
            <person name="Sepcic K."/>
            <person name="Shelest E."/>
            <person name="Sherlock G."/>
            <person name="Sophianopoulou V."/>
            <person name="Squina F.M."/>
            <person name="Sun H."/>
            <person name="Susca A."/>
            <person name="Todd R.B."/>
            <person name="Tsang A."/>
            <person name="Unkles S.E."/>
            <person name="van de Wiele N."/>
            <person name="van Rossen-Uffink D."/>
            <person name="Oliveira J.V."/>
            <person name="Vesth T.C."/>
            <person name="Visser J."/>
            <person name="Yu J.-H."/>
            <person name="Zhou M."/>
            <person name="Andersen M.R."/>
            <person name="Archer D.B."/>
            <person name="Baker S.E."/>
            <person name="Benoit I."/>
            <person name="Brakhage A.A."/>
            <person name="Braus G.H."/>
            <person name="Fischer R."/>
            <person name="Frisvad J.C."/>
            <person name="Goldman G.H."/>
            <person name="Houbraken J."/>
            <person name="Oakley B."/>
            <person name="Pocsi I."/>
            <person name="Scazzocchio C."/>
            <person name="Seiboth B."/>
            <person name="vanKuyk P.A."/>
            <person name="Wortman J."/>
            <person name="Dyer P.S."/>
            <person name="Grigoriev I.V."/>
        </authorList>
    </citation>
    <scope>NUCLEOTIDE SEQUENCE [LARGE SCALE GENOMIC DNA]</scope>
    <source>
        <strain evidence="7">ATCC 16872 / CBS 172.66 / WB 5094</strain>
    </source>
</reference>
<dbReference type="GeneID" id="30972353"/>
<organism evidence="6 7">
    <name type="scientific">Aspergillus aculeatus (strain ATCC 16872 / CBS 172.66 / WB 5094)</name>
    <dbReference type="NCBI Taxonomy" id="690307"/>
    <lineage>
        <taxon>Eukaryota</taxon>
        <taxon>Fungi</taxon>
        <taxon>Dikarya</taxon>
        <taxon>Ascomycota</taxon>
        <taxon>Pezizomycotina</taxon>
        <taxon>Eurotiomycetes</taxon>
        <taxon>Eurotiomycetidae</taxon>
        <taxon>Eurotiales</taxon>
        <taxon>Aspergillaceae</taxon>
        <taxon>Aspergillus</taxon>
        <taxon>Aspergillus subgen. Circumdati</taxon>
    </lineage>
</organism>
<feature type="domain" description="Carrier" evidence="5">
    <location>
        <begin position="518"/>
        <end position="594"/>
    </location>
</feature>
<dbReference type="CDD" id="cd05930">
    <property type="entry name" value="A_NRPS"/>
    <property type="match status" value="1"/>
</dbReference>
<name>A0A1L9WQT4_ASPA1</name>
<dbReference type="InterPro" id="IPR010080">
    <property type="entry name" value="Thioester_reductase-like_dom"/>
</dbReference>
<gene>
    <name evidence="6" type="ORF">ASPACDRAFT_1889645</name>
</gene>
<dbReference type="PROSITE" id="PS50075">
    <property type="entry name" value="CARRIER"/>
    <property type="match status" value="1"/>
</dbReference>
<dbReference type="Pfam" id="PF00501">
    <property type="entry name" value="AMP-binding"/>
    <property type="match status" value="1"/>
</dbReference>
<dbReference type="CDD" id="cd05235">
    <property type="entry name" value="SDR_e1"/>
    <property type="match status" value="1"/>
</dbReference>
<dbReference type="OMA" id="QWTAESM"/>
<keyword evidence="7" id="KW-1185">Reference proteome</keyword>
<protein>
    <recommendedName>
        <fullName evidence="5">Carrier domain-containing protein</fullName>
    </recommendedName>
</protein>
<evidence type="ECO:0000313" key="6">
    <source>
        <dbReference type="EMBL" id="OJJ98468.1"/>
    </source>
</evidence>
<dbReference type="Proteomes" id="UP000184546">
    <property type="component" value="Unassembled WGS sequence"/>
</dbReference>
<dbReference type="Gene3D" id="3.40.50.980">
    <property type="match status" value="2"/>
</dbReference>
<dbReference type="SUPFAM" id="SSF51735">
    <property type="entry name" value="NAD(P)-binding Rossmann-fold domains"/>
    <property type="match status" value="1"/>
</dbReference>
<dbReference type="InterPro" id="IPR025110">
    <property type="entry name" value="AMP-bd_C"/>
</dbReference>
<accession>A0A1L9WQT4</accession>
<dbReference type="InterPro" id="IPR036736">
    <property type="entry name" value="ACP-like_sf"/>
</dbReference>
<dbReference type="InterPro" id="IPR045851">
    <property type="entry name" value="AMP-bd_C_sf"/>
</dbReference>
<comment type="similarity">
    <text evidence="3">Belongs to the NRP synthetase family.</text>
</comment>
<evidence type="ECO:0000256" key="1">
    <source>
        <dbReference type="ARBA" id="ARBA00022450"/>
    </source>
</evidence>
<feature type="compositionally biased region" description="Basic and acidic residues" evidence="4">
    <location>
        <begin position="499"/>
        <end position="511"/>
    </location>
</feature>